<dbReference type="InterPro" id="IPR032515">
    <property type="entry name" value="DUF4964"/>
</dbReference>
<name>A0A939GIG7_9BACT</name>
<dbReference type="GO" id="GO:0005975">
    <property type="term" value="P:carbohydrate metabolic process"/>
    <property type="evidence" value="ECO:0007669"/>
    <property type="project" value="InterPro"/>
</dbReference>
<dbReference type="InterPro" id="IPR032514">
    <property type="entry name" value="GtaA_central"/>
</dbReference>
<comment type="caution">
    <text evidence="5">The sequence shown here is derived from an EMBL/GenBank/DDBJ whole genome shotgun (WGS) entry which is preliminary data.</text>
</comment>
<gene>
    <name evidence="5" type="ORF">J2I47_17810</name>
</gene>
<dbReference type="RefSeq" id="WP_207365948.1">
    <property type="nucleotide sequence ID" value="NZ_JAFMYV010000009.1"/>
</dbReference>
<evidence type="ECO:0000256" key="1">
    <source>
        <dbReference type="SAM" id="SignalP"/>
    </source>
</evidence>
<sequence length="830" mass="91373">MKKITLYLALLGSVSFSQAQSLRPPAYPLITHDPYFSVWSETDKLTDSPTRHWTGKPQSLEGIVRVDGKAYRFMGAVPTTYKPILPTGESGPYSAQYTTSQPDGGWETPGFDASNWVTAPGPFGDTPDAKTTWKNGAGQSGQIWVRREFTYDGEGDPSKFLLSLNHDDQVEIYLNGVEILKKPDYINDYVYLPLPELGQKALKKGKNILAVHCTSPRGGSFIDVGIVNPITPAALTTATQTGVIVRATQTDYTFTAGPVDLRLNFLSPLLLTELEVAARPITYLTFTVRARDGRAHAVQLYVGESATMATNQGGQEVVTNASLSNGLSWLNVGTKDQPLLQKKGDNLRIDWGYAYLASPGSVGVQLAAGTSEALRMAFIDGGSLPAGQQTTGAAQDVGLGISLAMGNVTAKPVEKHIMLAYDDLYSVQYFGKNLRAWWRRDGKTTMPDLLRTASNDYARLRQTCTSFDAKLRADAQKAGGSQYADLCVLAYRQAIAAHKIVESPKGEVFFFSKENFSNGSIGTVDVTYPSAPLFLLYNNNLAKGLLRFIFDYSETGKWKKDFPAHDVGTYPLANGQTYGEDMPVEEAGNMMILTAASVMADGKADFAKEHWPSLTKWVGFLKRDGFDPGTQLCTDDFAGHLARNANLSAKAIMGIACYGKMAQMMGDKKTADEHLTLARDLAKKWMTMDSEGDHYALTFDRPASGKTPNSWSQKYNIVWDKLLGLNIFPKEVAQKEIAFYLKNQQSYGLPLDSRKTYTKSDWIMWTATMANSNRDFQAFVSPVWKYANETPTRVPLSDWHETTDAKQVGFQARSVVGGYFIKMLEGKLAK</sequence>
<dbReference type="InterPro" id="IPR008979">
    <property type="entry name" value="Galactose-bd-like_sf"/>
</dbReference>
<dbReference type="Pfam" id="PF17168">
    <property type="entry name" value="DUF5127"/>
    <property type="match status" value="1"/>
</dbReference>
<keyword evidence="6" id="KW-1185">Reference proteome</keyword>
<dbReference type="PANTHER" id="PTHR31987">
    <property type="entry name" value="GLUTAMINASE A-RELATED"/>
    <property type="match status" value="1"/>
</dbReference>
<organism evidence="5 6">
    <name type="scientific">Fibrella rubiginis</name>
    <dbReference type="NCBI Taxonomy" id="2817060"/>
    <lineage>
        <taxon>Bacteria</taxon>
        <taxon>Pseudomonadati</taxon>
        <taxon>Bacteroidota</taxon>
        <taxon>Cytophagia</taxon>
        <taxon>Cytophagales</taxon>
        <taxon>Spirosomataceae</taxon>
        <taxon>Fibrella</taxon>
    </lineage>
</organism>
<evidence type="ECO:0000313" key="6">
    <source>
        <dbReference type="Proteomes" id="UP000664034"/>
    </source>
</evidence>
<evidence type="ECO:0000259" key="4">
    <source>
        <dbReference type="Pfam" id="PF17168"/>
    </source>
</evidence>
<dbReference type="Pfam" id="PF16334">
    <property type="entry name" value="DUF4964"/>
    <property type="match status" value="1"/>
</dbReference>
<keyword evidence="1" id="KW-0732">Signal</keyword>
<dbReference type="PANTHER" id="PTHR31987:SF1">
    <property type="entry name" value="GLUTAMINASE A"/>
    <property type="match status" value="1"/>
</dbReference>
<evidence type="ECO:0000313" key="5">
    <source>
        <dbReference type="EMBL" id="MBO0938413.1"/>
    </source>
</evidence>
<dbReference type="Gene3D" id="1.50.10.10">
    <property type="match status" value="1"/>
</dbReference>
<evidence type="ECO:0000259" key="3">
    <source>
        <dbReference type="Pfam" id="PF16335"/>
    </source>
</evidence>
<dbReference type="EMBL" id="JAFMYV010000009">
    <property type="protein sequence ID" value="MBO0938413.1"/>
    <property type="molecule type" value="Genomic_DNA"/>
</dbReference>
<feature type="domain" description="Glutaminase A central" evidence="3">
    <location>
        <begin position="480"/>
        <end position="822"/>
    </location>
</feature>
<proteinExistence type="predicted"/>
<dbReference type="Pfam" id="PF16335">
    <property type="entry name" value="GtaA_6_Hairpin"/>
    <property type="match status" value="1"/>
</dbReference>
<dbReference type="InterPro" id="IPR033433">
    <property type="entry name" value="GtaA_N"/>
</dbReference>
<dbReference type="AlphaFoldDB" id="A0A939GIG7"/>
<protein>
    <submittedName>
        <fullName evidence="5">DUF4965 domain-containing protein</fullName>
    </submittedName>
</protein>
<dbReference type="Gene3D" id="2.60.120.260">
    <property type="entry name" value="Galactose-binding domain-like"/>
    <property type="match status" value="1"/>
</dbReference>
<dbReference type="InterPro" id="IPR012341">
    <property type="entry name" value="6hp_glycosidase-like_sf"/>
</dbReference>
<accession>A0A939GIG7</accession>
<feature type="chain" id="PRO_5036761446" evidence="1">
    <location>
        <begin position="20"/>
        <end position="830"/>
    </location>
</feature>
<dbReference type="SUPFAM" id="SSF49785">
    <property type="entry name" value="Galactose-binding domain-like"/>
    <property type="match status" value="1"/>
</dbReference>
<feature type="domain" description="DUF4964" evidence="2">
    <location>
        <begin position="17"/>
        <end position="84"/>
    </location>
</feature>
<feature type="signal peptide" evidence="1">
    <location>
        <begin position="1"/>
        <end position="19"/>
    </location>
</feature>
<reference evidence="5" key="1">
    <citation type="submission" date="2021-03" db="EMBL/GenBank/DDBJ databases">
        <title>Fibrella sp. HMF5335 genome sequencing and assembly.</title>
        <authorList>
            <person name="Kang H."/>
            <person name="Kim H."/>
            <person name="Bae S."/>
            <person name="Joh K."/>
        </authorList>
    </citation>
    <scope>NUCLEOTIDE SEQUENCE</scope>
    <source>
        <strain evidence="5">HMF5335</strain>
    </source>
</reference>
<dbReference type="SUPFAM" id="SSF48208">
    <property type="entry name" value="Six-hairpin glycosidases"/>
    <property type="match status" value="1"/>
</dbReference>
<evidence type="ECO:0000259" key="2">
    <source>
        <dbReference type="Pfam" id="PF16334"/>
    </source>
</evidence>
<dbReference type="InterPro" id="IPR008928">
    <property type="entry name" value="6-hairpin_glycosidase_sf"/>
</dbReference>
<feature type="domain" description="Glutaminase A N-terminal" evidence="4">
    <location>
        <begin position="248"/>
        <end position="474"/>
    </location>
</feature>
<dbReference type="InterPro" id="IPR052743">
    <property type="entry name" value="Glutaminase_GtaA"/>
</dbReference>
<dbReference type="Proteomes" id="UP000664034">
    <property type="component" value="Unassembled WGS sequence"/>
</dbReference>